<dbReference type="Proteomes" id="UP001526166">
    <property type="component" value="Unassembled WGS sequence"/>
</dbReference>
<keyword evidence="2" id="KW-0472">Membrane</keyword>
<dbReference type="EMBL" id="JAOWKW010000002">
    <property type="protein sequence ID" value="MCV2877751.1"/>
    <property type="molecule type" value="Genomic_DNA"/>
</dbReference>
<gene>
    <name evidence="3" type="ORF">OE699_02710</name>
</gene>
<feature type="compositionally biased region" description="Acidic residues" evidence="1">
    <location>
        <begin position="146"/>
        <end position="169"/>
    </location>
</feature>
<comment type="caution">
    <text evidence="3">The sequence shown here is derived from an EMBL/GenBank/DDBJ whole genome shotgun (WGS) entry which is preliminary data.</text>
</comment>
<name>A0ABT2ZVH9_9RHOB</name>
<reference evidence="3 4" key="1">
    <citation type="submission" date="2022-10" db="EMBL/GenBank/DDBJ databases">
        <title>Sinirhodobacter sp. nov., isolated from ocean surface sediments.</title>
        <authorList>
            <person name="He W."/>
            <person name="Wang L."/>
            <person name="Zhang D.-F."/>
        </authorList>
    </citation>
    <scope>NUCLEOTIDE SEQUENCE [LARGE SCALE GENOMIC DNA]</scope>
    <source>
        <strain evidence="3 4">WL0115</strain>
    </source>
</reference>
<organism evidence="3 4">
    <name type="scientific">Sedimentimonas flavescens</name>
    <dbReference type="NCBI Taxonomy" id="2851012"/>
    <lineage>
        <taxon>Bacteria</taxon>
        <taxon>Pseudomonadati</taxon>
        <taxon>Pseudomonadota</taxon>
        <taxon>Alphaproteobacteria</taxon>
        <taxon>Rhodobacterales</taxon>
        <taxon>Rhodobacter group</taxon>
        <taxon>Sedimentimonas</taxon>
    </lineage>
</organism>
<evidence type="ECO:0000313" key="3">
    <source>
        <dbReference type="EMBL" id="MCV2877751.1"/>
    </source>
</evidence>
<feature type="compositionally biased region" description="Acidic residues" evidence="1">
    <location>
        <begin position="129"/>
        <end position="139"/>
    </location>
</feature>
<feature type="transmembrane region" description="Helical" evidence="2">
    <location>
        <begin position="31"/>
        <end position="51"/>
    </location>
</feature>
<evidence type="ECO:0000313" key="4">
    <source>
        <dbReference type="Proteomes" id="UP001526166"/>
    </source>
</evidence>
<keyword evidence="2" id="KW-1133">Transmembrane helix</keyword>
<evidence type="ECO:0000256" key="1">
    <source>
        <dbReference type="SAM" id="MobiDB-lite"/>
    </source>
</evidence>
<keyword evidence="4" id="KW-1185">Reference proteome</keyword>
<sequence length="169" mass="17840">MKGRASNARGATVTRYEACDTEMHRRELLKYGAAAFTLLVSAVPLLAAGLADQFSAELKAAGYKDIRVSRTLLGRTRVIGERGGFKREIVFDPRTGEILRDLTVKVNSGFGWSSGNSGSSGSGSSGGSNDDEKDDDDKDDNSGPGSDDDDDDDDDDSSDDSSGGSDDDD</sequence>
<evidence type="ECO:0000256" key="2">
    <source>
        <dbReference type="SAM" id="Phobius"/>
    </source>
</evidence>
<feature type="region of interest" description="Disordered" evidence="1">
    <location>
        <begin position="110"/>
        <end position="169"/>
    </location>
</feature>
<proteinExistence type="predicted"/>
<accession>A0ABT2ZVH9</accession>
<dbReference type="RefSeq" id="WP_263847031.1">
    <property type="nucleotide sequence ID" value="NZ_JAOWKW010000002.1"/>
</dbReference>
<protein>
    <submittedName>
        <fullName evidence="3">PepSY domain-containing protein</fullName>
    </submittedName>
</protein>
<keyword evidence="2" id="KW-0812">Transmembrane</keyword>